<dbReference type="RefSeq" id="WP_207908694.1">
    <property type="nucleotide sequence ID" value="NZ_SMFZ01000001.1"/>
</dbReference>
<evidence type="ECO:0000259" key="3">
    <source>
        <dbReference type="Pfam" id="PF07167"/>
    </source>
</evidence>
<dbReference type="Gene3D" id="3.40.50.1820">
    <property type="entry name" value="alpha/beta hydrolase"/>
    <property type="match status" value="1"/>
</dbReference>
<evidence type="ECO:0000256" key="1">
    <source>
        <dbReference type="ARBA" id="ARBA00022679"/>
    </source>
</evidence>
<evidence type="ECO:0000313" key="4">
    <source>
        <dbReference type="EMBL" id="TCK27587.1"/>
    </source>
</evidence>
<dbReference type="GO" id="GO:0042619">
    <property type="term" value="P:poly-hydroxybutyrate biosynthetic process"/>
    <property type="evidence" value="ECO:0007669"/>
    <property type="project" value="InterPro"/>
</dbReference>
<reference evidence="4 5" key="1">
    <citation type="submission" date="2019-03" db="EMBL/GenBank/DDBJ databases">
        <title>Sequencing the genomes of 1000 actinobacteria strains.</title>
        <authorList>
            <person name="Klenk H.-P."/>
        </authorList>
    </citation>
    <scope>NUCLEOTIDE SEQUENCE [LARGE SCALE GENOMIC DNA]</scope>
    <source>
        <strain evidence="4 5">DSM 44969</strain>
    </source>
</reference>
<protein>
    <submittedName>
        <fullName evidence="4">Polyhydroxyalkanoate synthase</fullName>
    </submittedName>
</protein>
<gene>
    <name evidence="4" type="ORF">EV378_3459</name>
</gene>
<dbReference type="GO" id="GO:0016746">
    <property type="term" value="F:acyltransferase activity"/>
    <property type="evidence" value="ECO:0007669"/>
    <property type="project" value="UniProtKB-KW"/>
</dbReference>
<comment type="caution">
    <text evidence="4">The sequence shown here is derived from an EMBL/GenBank/DDBJ whole genome shotgun (WGS) entry which is preliminary data.</text>
</comment>
<proteinExistence type="predicted"/>
<dbReference type="InterPro" id="IPR051321">
    <property type="entry name" value="PHA/PHB_synthase"/>
</dbReference>
<dbReference type="AlphaFoldDB" id="A0A4R1HXT3"/>
<name>A0A4R1HXT3_PSEEN</name>
<dbReference type="InterPro" id="IPR010941">
    <property type="entry name" value="PhaC_N"/>
</dbReference>
<dbReference type="PANTHER" id="PTHR36837:SF5">
    <property type="entry name" value="POLY-3-HYDROXYBUTYRATE SYNTHASE"/>
    <property type="match status" value="1"/>
</dbReference>
<dbReference type="PANTHER" id="PTHR36837">
    <property type="entry name" value="POLY(3-HYDROXYALKANOATE) POLYMERASE SUBUNIT PHAC"/>
    <property type="match status" value="1"/>
</dbReference>
<keyword evidence="1" id="KW-0808">Transferase</keyword>
<evidence type="ECO:0000256" key="2">
    <source>
        <dbReference type="ARBA" id="ARBA00023315"/>
    </source>
</evidence>
<evidence type="ECO:0000313" key="5">
    <source>
        <dbReference type="Proteomes" id="UP000295560"/>
    </source>
</evidence>
<sequence length="569" mass="60475">MAGTDRGGIPDTDDAPDVAGAPLDLLLADATRGGWRALAPRTSALRFAGGLARRPGRLVRRGRGLAAELGRIAFGTSTVAPEPRDRRFTDDAWSGNPFLRRTLQAYLAASHTADALVGDAELTETDALRVSTVVSNTADALAPSNNPLLNPRALKAVVDSGGANLVRGVRNLARDVAAPPRIPRMVEPDAFAVGETVGTSPGTVVARTPVFELISYAPVTEQVHETPLLIVPPTINKFYVVDLAPGRSLVEYLVGRGHQVFVMSWRNPDVRHADWGFDTYGEAILTALRTCREVTGAPRTSVLSMCSGGILTSMVLAHLAARGELDTIAAAALSVAVLDQADTGQAGALLTPAVAEAAVRASAARGYLDGRSLAEVFAWLRPNDLVWNYWVDSYLLGRSPKPFDVLFWNADTTRMTAALHRDFIDLARRNALVDGSVTMLGTPVDLSAVTVDTYVTAGATDHLCPWQRCYATTRLFGGKSRFVLSSGGHIASIVNPPPGARSRYQVSDHTPADPDGWAAGAEQVDGSWWPDFDAWLTAHAGPEVSAPTTPSTTDHPALCDAPGTYVHVS</sequence>
<dbReference type="Pfam" id="PF07167">
    <property type="entry name" value="PhaC_N"/>
    <property type="match status" value="1"/>
</dbReference>
<keyword evidence="2" id="KW-0012">Acyltransferase</keyword>
<keyword evidence="5" id="KW-1185">Reference proteome</keyword>
<dbReference type="Proteomes" id="UP000295560">
    <property type="component" value="Unassembled WGS sequence"/>
</dbReference>
<dbReference type="EMBL" id="SMFZ01000001">
    <property type="protein sequence ID" value="TCK27587.1"/>
    <property type="molecule type" value="Genomic_DNA"/>
</dbReference>
<feature type="domain" description="Poly-beta-hydroxybutyrate polymerase N-terminal" evidence="3">
    <location>
        <begin position="84"/>
        <end position="253"/>
    </location>
</feature>
<dbReference type="InterPro" id="IPR029058">
    <property type="entry name" value="AB_hydrolase_fold"/>
</dbReference>
<organism evidence="4 5">
    <name type="scientific">Pseudonocardia endophytica</name>
    <dbReference type="NCBI Taxonomy" id="401976"/>
    <lineage>
        <taxon>Bacteria</taxon>
        <taxon>Bacillati</taxon>
        <taxon>Actinomycetota</taxon>
        <taxon>Actinomycetes</taxon>
        <taxon>Pseudonocardiales</taxon>
        <taxon>Pseudonocardiaceae</taxon>
        <taxon>Pseudonocardia</taxon>
    </lineage>
</organism>
<accession>A0A4R1HXT3</accession>
<dbReference type="SUPFAM" id="SSF53474">
    <property type="entry name" value="alpha/beta-Hydrolases"/>
    <property type="match status" value="1"/>
</dbReference>